<dbReference type="GO" id="GO:0043434">
    <property type="term" value="P:response to peptide hormone"/>
    <property type="evidence" value="ECO:0007669"/>
    <property type="project" value="TreeGrafter"/>
</dbReference>
<dbReference type="InterPro" id="IPR026194">
    <property type="entry name" value="PrRP"/>
</dbReference>
<proteinExistence type="predicted"/>
<organism evidence="2 3">
    <name type="scientific">Gadus morhua</name>
    <name type="common">Atlantic cod</name>
    <dbReference type="NCBI Taxonomy" id="8049"/>
    <lineage>
        <taxon>Eukaryota</taxon>
        <taxon>Metazoa</taxon>
        <taxon>Chordata</taxon>
        <taxon>Craniata</taxon>
        <taxon>Vertebrata</taxon>
        <taxon>Euteleostomi</taxon>
        <taxon>Actinopterygii</taxon>
        <taxon>Neopterygii</taxon>
        <taxon>Teleostei</taxon>
        <taxon>Neoteleostei</taxon>
        <taxon>Acanthomorphata</taxon>
        <taxon>Zeiogadaria</taxon>
        <taxon>Gadariae</taxon>
        <taxon>Gadiformes</taxon>
        <taxon>Gadoidei</taxon>
        <taxon>Gadidae</taxon>
        <taxon>Gadus</taxon>
    </lineage>
</organism>
<dbReference type="GO" id="GO:0007631">
    <property type="term" value="P:feeding behavior"/>
    <property type="evidence" value="ECO:0007669"/>
    <property type="project" value="TreeGrafter"/>
</dbReference>
<dbReference type="GO" id="GO:0031861">
    <property type="term" value="F:prolactin-releasing peptide receptor binding"/>
    <property type="evidence" value="ECO:0007669"/>
    <property type="project" value="TreeGrafter"/>
</dbReference>
<evidence type="ECO:0000256" key="1">
    <source>
        <dbReference type="SAM" id="SignalP"/>
    </source>
</evidence>
<dbReference type="Pfam" id="PF15172">
    <property type="entry name" value="Prolactin_RP"/>
    <property type="match status" value="1"/>
</dbReference>
<dbReference type="GO" id="GO:0005184">
    <property type="term" value="F:neuropeptide hormone activity"/>
    <property type="evidence" value="ECO:0007669"/>
    <property type="project" value="TreeGrafter"/>
</dbReference>
<evidence type="ECO:0000313" key="3">
    <source>
        <dbReference type="Proteomes" id="UP000694546"/>
    </source>
</evidence>
<keyword evidence="1" id="KW-0732">Signal</keyword>
<reference evidence="2" key="1">
    <citation type="submission" date="2025-08" db="UniProtKB">
        <authorList>
            <consortium name="Ensembl"/>
        </authorList>
    </citation>
    <scope>IDENTIFICATION</scope>
</reference>
<dbReference type="Proteomes" id="UP000694546">
    <property type="component" value="Chromosome 17"/>
</dbReference>
<evidence type="ECO:0008006" key="4">
    <source>
        <dbReference type="Google" id="ProtNLM"/>
    </source>
</evidence>
<name>A0A8C5FLY6_GADMO</name>
<sequence>MSALAVVLCVWLLFPGVEPEIDPYWYTGRGIRPVGRFGRRVKARRPHVHLARKPPLPPCKLRRSPSAACTHHWLFQ</sequence>
<dbReference type="Ensembl" id="ENSGMOT00000071745.1">
    <property type="protein sequence ID" value="ENSGMOP00000046569.1"/>
    <property type="gene ID" value="ENSGMOG00000026940.1"/>
</dbReference>
<dbReference type="PANTHER" id="PTHR17206">
    <property type="entry name" value="PROLACTIN-RELEASING PEPTIDE"/>
    <property type="match status" value="1"/>
</dbReference>
<evidence type="ECO:0000313" key="2">
    <source>
        <dbReference type="Ensembl" id="ENSGMOP00000046569.1"/>
    </source>
</evidence>
<feature type="signal peptide" evidence="1">
    <location>
        <begin position="1"/>
        <end position="19"/>
    </location>
</feature>
<keyword evidence="3" id="KW-1185">Reference proteome</keyword>
<reference evidence="2" key="2">
    <citation type="submission" date="2025-09" db="UniProtKB">
        <authorList>
            <consortium name="Ensembl"/>
        </authorList>
    </citation>
    <scope>IDENTIFICATION</scope>
</reference>
<dbReference type="AlphaFoldDB" id="A0A8C5FLY6"/>
<dbReference type="GO" id="GO:0007186">
    <property type="term" value="P:G protein-coupled receptor signaling pathway"/>
    <property type="evidence" value="ECO:0007669"/>
    <property type="project" value="TreeGrafter"/>
</dbReference>
<dbReference type="PANTHER" id="PTHR17206:SF1">
    <property type="entry name" value="PROLACTIN-RELEASING PEPTIDE"/>
    <property type="match status" value="1"/>
</dbReference>
<protein>
    <recommendedName>
        <fullName evidence="4">Prolactin releasing hormone</fullName>
    </recommendedName>
</protein>
<feature type="chain" id="PRO_5034147477" description="Prolactin releasing hormone" evidence="1">
    <location>
        <begin position="20"/>
        <end position="76"/>
    </location>
</feature>
<accession>A0A8C5FLY6</accession>